<evidence type="ECO:0000256" key="3">
    <source>
        <dbReference type="ARBA" id="ARBA00023242"/>
    </source>
</evidence>
<feature type="region of interest" description="Disordered" evidence="4">
    <location>
        <begin position="277"/>
        <end position="299"/>
    </location>
</feature>
<dbReference type="Pfam" id="PF07052">
    <property type="entry name" value="Hep_59"/>
    <property type="match status" value="1"/>
</dbReference>
<comment type="subcellular location">
    <subcellularLocation>
        <location evidence="1">Nucleus</location>
    </subcellularLocation>
</comment>
<name>A0A8H7CY36_9AGAR</name>
<evidence type="ECO:0000256" key="1">
    <source>
        <dbReference type="ARBA" id="ARBA00004123"/>
    </source>
</evidence>
<feature type="compositionally biased region" description="Basic residues" evidence="4">
    <location>
        <begin position="1"/>
        <end position="10"/>
    </location>
</feature>
<dbReference type="OrthoDB" id="5627at2759"/>
<sequence>MIKKRTRPQPRVREKSPDDEVPQPEQDEGDEDKADLDLNDLIELRKLRKARQGIDAAKLNKGDARKKKKRPREEEEAEQGGLRKAAAIPEDEEDDEERDARARRVVRNNNFTQQTNALDVDKHMMAYIEENLKVRGKPRDEDEKNKGPADPQEALYQIADRWKVEKQKPTPDDGSVTNSMTMLTAIPEVDLGMESVFFYLVLTHTVADHDPVSPTSTRLKNIEETEKAKRVVAEGRQEQRKKVNNDEEHLVASRFYRPNLKTKSDADILRDAKLEAMGMPVQDDQPRRTNEGGAQMATDELVMERFKKRMRK</sequence>
<protein>
    <recommendedName>
        <fullName evidence="7">Hepatocellular carcinoma-associated antigen 59-domain-containing protein</fullName>
    </recommendedName>
</protein>
<accession>A0A8H7CY36</accession>
<gene>
    <name evidence="5" type="ORF">MVEN_01208300</name>
</gene>
<keyword evidence="3" id="KW-0539">Nucleus</keyword>
<dbReference type="EMBL" id="JACAZI010000009">
    <property type="protein sequence ID" value="KAF7352437.1"/>
    <property type="molecule type" value="Genomic_DNA"/>
</dbReference>
<evidence type="ECO:0000313" key="6">
    <source>
        <dbReference type="Proteomes" id="UP000620124"/>
    </source>
</evidence>
<reference evidence="5" key="1">
    <citation type="submission" date="2020-05" db="EMBL/GenBank/DDBJ databases">
        <title>Mycena genomes resolve the evolution of fungal bioluminescence.</title>
        <authorList>
            <person name="Tsai I.J."/>
        </authorList>
    </citation>
    <scope>NUCLEOTIDE SEQUENCE</scope>
    <source>
        <strain evidence="5">CCC161011</strain>
    </source>
</reference>
<dbReference type="AlphaFoldDB" id="A0A8H7CY36"/>
<evidence type="ECO:0008006" key="7">
    <source>
        <dbReference type="Google" id="ProtNLM"/>
    </source>
</evidence>
<feature type="region of interest" description="Disordered" evidence="4">
    <location>
        <begin position="133"/>
        <end position="154"/>
    </location>
</feature>
<comment type="caution">
    <text evidence="5">The sequence shown here is derived from an EMBL/GenBank/DDBJ whole genome shotgun (WGS) entry which is preliminary data.</text>
</comment>
<evidence type="ECO:0000313" key="5">
    <source>
        <dbReference type="EMBL" id="KAF7352437.1"/>
    </source>
</evidence>
<feature type="compositionally biased region" description="Acidic residues" evidence="4">
    <location>
        <begin position="19"/>
        <end position="37"/>
    </location>
</feature>
<dbReference type="PANTHER" id="PTHR13486:SF2">
    <property type="entry name" value="SPLICING FACTOR C9ORF78"/>
    <property type="match status" value="1"/>
</dbReference>
<feature type="region of interest" description="Disordered" evidence="4">
    <location>
        <begin position="49"/>
        <end position="105"/>
    </location>
</feature>
<dbReference type="GO" id="GO:0005681">
    <property type="term" value="C:spliceosomal complex"/>
    <property type="evidence" value="ECO:0007669"/>
    <property type="project" value="TreeGrafter"/>
</dbReference>
<feature type="compositionally biased region" description="Basic and acidic residues" evidence="4">
    <location>
        <begin position="133"/>
        <end position="147"/>
    </location>
</feature>
<dbReference type="GO" id="GO:0000398">
    <property type="term" value="P:mRNA splicing, via spliceosome"/>
    <property type="evidence" value="ECO:0007669"/>
    <property type="project" value="TreeGrafter"/>
</dbReference>
<organism evidence="5 6">
    <name type="scientific">Mycena venus</name>
    <dbReference type="NCBI Taxonomy" id="2733690"/>
    <lineage>
        <taxon>Eukaryota</taxon>
        <taxon>Fungi</taxon>
        <taxon>Dikarya</taxon>
        <taxon>Basidiomycota</taxon>
        <taxon>Agaricomycotina</taxon>
        <taxon>Agaricomycetes</taxon>
        <taxon>Agaricomycetidae</taxon>
        <taxon>Agaricales</taxon>
        <taxon>Marasmiineae</taxon>
        <taxon>Mycenaceae</taxon>
        <taxon>Mycena</taxon>
    </lineage>
</organism>
<proteinExistence type="inferred from homology"/>
<feature type="region of interest" description="Disordered" evidence="4">
    <location>
        <begin position="1"/>
        <end position="37"/>
    </location>
</feature>
<evidence type="ECO:0000256" key="4">
    <source>
        <dbReference type="SAM" id="MobiDB-lite"/>
    </source>
</evidence>
<dbReference type="PANTHER" id="PTHR13486">
    <property type="entry name" value="TELOMERE LENGTH AND SILENCING PROTEIN 1 TLS1 FAMILY MEMBER"/>
    <property type="match status" value="1"/>
</dbReference>
<dbReference type="Proteomes" id="UP000620124">
    <property type="component" value="Unassembled WGS sequence"/>
</dbReference>
<evidence type="ECO:0000256" key="2">
    <source>
        <dbReference type="ARBA" id="ARBA00007643"/>
    </source>
</evidence>
<keyword evidence="6" id="KW-1185">Reference proteome</keyword>
<dbReference type="InterPro" id="IPR010756">
    <property type="entry name" value="Tls1-like"/>
</dbReference>
<comment type="similarity">
    <text evidence="2">Belongs to the TLS1 family.</text>
</comment>